<reference evidence="2 3" key="1">
    <citation type="submission" date="2019-08" db="EMBL/GenBank/DDBJ databases">
        <title>In-depth cultivation of the pig gut microbiome towards novel bacterial diversity and tailored functional studies.</title>
        <authorList>
            <person name="Wylensek D."/>
            <person name="Hitch T.C.A."/>
            <person name="Clavel T."/>
        </authorList>
    </citation>
    <scope>NUCLEOTIDE SEQUENCE [LARGE SCALE GENOMIC DNA]</scope>
    <source>
        <strain evidence="2 3">SM-530-WT-4B</strain>
    </source>
</reference>
<proteinExistence type="inferred from homology"/>
<gene>
    <name evidence="2" type="ORF">FYJ74_06470</name>
</gene>
<dbReference type="PANTHER" id="PTHR18964">
    <property type="entry name" value="ROK (REPRESSOR, ORF, KINASE) FAMILY"/>
    <property type="match status" value="1"/>
</dbReference>
<organism evidence="2 3">
    <name type="scientific">Pyramidobacter porci</name>
    <dbReference type="NCBI Taxonomy" id="2605789"/>
    <lineage>
        <taxon>Bacteria</taxon>
        <taxon>Thermotogati</taxon>
        <taxon>Synergistota</taxon>
        <taxon>Synergistia</taxon>
        <taxon>Synergistales</taxon>
        <taxon>Dethiosulfovibrionaceae</taxon>
        <taxon>Pyramidobacter</taxon>
    </lineage>
</organism>
<keyword evidence="3" id="KW-1185">Reference proteome</keyword>
<sequence length="290" mass="30417">MIAAADLGGHTLTAGLVESGRVLRKKTVPTPPQRTPAAVCAALAALLAELGAGDAPLVMGVPGMVLDGRSIGCCPNLNGWDGLTDYALGELTGRETSLANDCDCAALGEMRGGAARGLKDFVFCALGTGVGGAVIVGGRLVRGRRGRTGEIGHFPLLEDRGCGCGGRGHVESFFSADVLERAGEKYGYGRDMKKLWEQRENAWLARPFAEGLRALACAFTTLTHLLDPEAIVVGGGLSRLDGLLDDLRDYMQPLLSPVYRPGPEMRLARLGEDAPLLGAEALWAEVHPNG</sequence>
<dbReference type="InterPro" id="IPR049874">
    <property type="entry name" value="ROK_cs"/>
</dbReference>
<comment type="caution">
    <text evidence="2">The sequence shown here is derived from an EMBL/GenBank/DDBJ whole genome shotgun (WGS) entry which is preliminary data.</text>
</comment>
<comment type="similarity">
    <text evidence="1">Belongs to the ROK (NagC/XylR) family.</text>
</comment>
<evidence type="ECO:0000313" key="3">
    <source>
        <dbReference type="Proteomes" id="UP000473699"/>
    </source>
</evidence>
<dbReference type="Pfam" id="PF00480">
    <property type="entry name" value="ROK"/>
    <property type="match status" value="1"/>
</dbReference>
<dbReference type="SUPFAM" id="SSF53067">
    <property type="entry name" value="Actin-like ATPase domain"/>
    <property type="match status" value="1"/>
</dbReference>
<evidence type="ECO:0000313" key="2">
    <source>
        <dbReference type="EMBL" id="MST55677.1"/>
    </source>
</evidence>
<dbReference type="Proteomes" id="UP000473699">
    <property type="component" value="Unassembled WGS sequence"/>
</dbReference>
<dbReference type="AlphaFoldDB" id="A0A6L5YDK8"/>
<protein>
    <submittedName>
        <fullName evidence="2">ROK family protein</fullName>
    </submittedName>
</protein>
<dbReference type="InterPro" id="IPR043129">
    <property type="entry name" value="ATPase_NBD"/>
</dbReference>
<dbReference type="EMBL" id="VUNH01000006">
    <property type="protein sequence ID" value="MST55677.1"/>
    <property type="molecule type" value="Genomic_DNA"/>
</dbReference>
<dbReference type="Gene3D" id="3.30.420.40">
    <property type="match status" value="2"/>
</dbReference>
<dbReference type="PROSITE" id="PS01125">
    <property type="entry name" value="ROK"/>
    <property type="match status" value="1"/>
</dbReference>
<name>A0A6L5YDK8_9BACT</name>
<dbReference type="RefSeq" id="WP_154528773.1">
    <property type="nucleotide sequence ID" value="NZ_VUNH01000006.1"/>
</dbReference>
<evidence type="ECO:0000256" key="1">
    <source>
        <dbReference type="ARBA" id="ARBA00006479"/>
    </source>
</evidence>
<dbReference type="InterPro" id="IPR000600">
    <property type="entry name" value="ROK"/>
</dbReference>
<accession>A0A6L5YDK8</accession>
<dbReference type="PANTHER" id="PTHR18964:SF149">
    <property type="entry name" value="BIFUNCTIONAL UDP-N-ACETYLGLUCOSAMINE 2-EPIMERASE_N-ACETYLMANNOSAMINE KINASE"/>
    <property type="match status" value="1"/>
</dbReference>